<name>A0A0R0KAA0_SOYBN</name>
<dbReference type="EnsemblPlants" id="KRH61475">
    <property type="protein sequence ID" value="KRH61475"/>
    <property type="gene ID" value="GLYMA_04G049600"/>
</dbReference>
<feature type="chain" id="PRO_5014522175" evidence="1">
    <location>
        <begin position="23"/>
        <end position="110"/>
    </location>
</feature>
<gene>
    <name evidence="2" type="ORF">GLYMA_04G049600</name>
</gene>
<evidence type="ECO:0000313" key="2">
    <source>
        <dbReference type="EMBL" id="KRH61475.1"/>
    </source>
</evidence>
<reference evidence="2" key="3">
    <citation type="submission" date="2018-07" db="EMBL/GenBank/DDBJ databases">
        <title>WGS assembly of Glycine max.</title>
        <authorList>
            <person name="Schmutz J."/>
            <person name="Cannon S."/>
            <person name="Schlueter J."/>
            <person name="Ma J."/>
            <person name="Mitros T."/>
            <person name="Nelson W."/>
            <person name="Hyten D."/>
            <person name="Song Q."/>
            <person name="Thelen J."/>
            <person name="Cheng J."/>
            <person name="Xu D."/>
            <person name="Hellsten U."/>
            <person name="May G."/>
            <person name="Yu Y."/>
            <person name="Sakurai T."/>
            <person name="Umezawa T."/>
            <person name="Bhattacharyya M."/>
            <person name="Sandhu D."/>
            <person name="Valliyodan B."/>
            <person name="Lindquist E."/>
            <person name="Peto M."/>
            <person name="Grant D."/>
            <person name="Shu S."/>
            <person name="Goodstein D."/>
            <person name="Barry K."/>
            <person name="Futrell-Griggs M."/>
            <person name="Abernathy B."/>
            <person name="Du J."/>
            <person name="Tian Z."/>
            <person name="Zhu L."/>
            <person name="Gill N."/>
            <person name="Joshi T."/>
            <person name="Libault M."/>
            <person name="Sethuraman A."/>
            <person name="Zhang X."/>
            <person name="Shinozaki K."/>
            <person name="Nguyen H."/>
            <person name="Wing R."/>
            <person name="Cregan P."/>
            <person name="Specht J."/>
            <person name="Grimwood J."/>
            <person name="Rokhsar D."/>
            <person name="Stacey G."/>
            <person name="Shoemaker R."/>
            <person name="Jackson S."/>
        </authorList>
    </citation>
    <scope>NUCLEOTIDE SEQUENCE</scope>
    <source>
        <tissue evidence="2">Callus</tissue>
    </source>
</reference>
<protein>
    <submittedName>
        <fullName evidence="2 3">Uncharacterized protein</fullName>
    </submittedName>
</protein>
<keyword evidence="4" id="KW-1185">Reference proteome</keyword>
<evidence type="ECO:0000313" key="3">
    <source>
        <dbReference type="EnsemblPlants" id="KRH61475"/>
    </source>
</evidence>
<accession>A0A0R0KAA0</accession>
<dbReference type="Gramene" id="KRH61475">
    <property type="protein sequence ID" value="KRH61475"/>
    <property type="gene ID" value="GLYMA_04G049600"/>
</dbReference>
<dbReference type="AlphaFoldDB" id="A0A0R0KAA0"/>
<organism evidence="2">
    <name type="scientific">Glycine max</name>
    <name type="common">Soybean</name>
    <name type="synonym">Glycine hispida</name>
    <dbReference type="NCBI Taxonomy" id="3847"/>
    <lineage>
        <taxon>Eukaryota</taxon>
        <taxon>Viridiplantae</taxon>
        <taxon>Streptophyta</taxon>
        <taxon>Embryophyta</taxon>
        <taxon>Tracheophyta</taxon>
        <taxon>Spermatophyta</taxon>
        <taxon>Magnoliopsida</taxon>
        <taxon>eudicotyledons</taxon>
        <taxon>Gunneridae</taxon>
        <taxon>Pentapetalae</taxon>
        <taxon>rosids</taxon>
        <taxon>fabids</taxon>
        <taxon>Fabales</taxon>
        <taxon>Fabaceae</taxon>
        <taxon>Papilionoideae</taxon>
        <taxon>50 kb inversion clade</taxon>
        <taxon>NPAAA clade</taxon>
        <taxon>indigoferoid/millettioid clade</taxon>
        <taxon>Phaseoleae</taxon>
        <taxon>Glycine</taxon>
        <taxon>Glycine subgen. Soja</taxon>
    </lineage>
</organism>
<proteinExistence type="predicted"/>
<evidence type="ECO:0000256" key="1">
    <source>
        <dbReference type="SAM" id="SignalP"/>
    </source>
</evidence>
<dbReference type="EMBL" id="CM000837">
    <property type="protein sequence ID" value="KRH61475.1"/>
    <property type="molecule type" value="Genomic_DNA"/>
</dbReference>
<feature type="signal peptide" evidence="1">
    <location>
        <begin position="1"/>
        <end position="22"/>
    </location>
</feature>
<evidence type="ECO:0000313" key="4">
    <source>
        <dbReference type="Proteomes" id="UP000008827"/>
    </source>
</evidence>
<dbReference type="Proteomes" id="UP000008827">
    <property type="component" value="Chromosome 4"/>
</dbReference>
<reference evidence="2 3" key="1">
    <citation type="journal article" date="2010" name="Nature">
        <title>Genome sequence of the palaeopolyploid soybean.</title>
        <authorList>
            <person name="Schmutz J."/>
            <person name="Cannon S.B."/>
            <person name="Schlueter J."/>
            <person name="Ma J."/>
            <person name="Mitros T."/>
            <person name="Nelson W."/>
            <person name="Hyten D.L."/>
            <person name="Song Q."/>
            <person name="Thelen J.J."/>
            <person name="Cheng J."/>
            <person name="Xu D."/>
            <person name="Hellsten U."/>
            <person name="May G.D."/>
            <person name="Yu Y."/>
            <person name="Sakurai T."/>
            <person name="Umezawa T."/>
            <person name="Bhattacharyya M.K."/>
            <person name="Sandhu D."/>
            <person name="Valliyodan B."/>
            <person name="Lindquist E."/>
            <person name="Peto M."/>
            <person name="Grant D."/>
            <person name="Shu S."/>
            <person name="Goodstein D."/>
            <person name="Barry K."/>
            <person name="Futrell-Griggs M."/>
            <person name="Abernathy B."/>
            <person name="Du J."/>
            <person name="Tian Z."/>
            <person name="Zhu L."/>
            <person name="Gill N."/>
            <person name="Joshi T."/>
            <person name="Libault M."/>
            <person name="Sethuraman A."/>
            <person name="Zhang X.-C."/>
            <person name="Shinozaki K."/>
            <person name="Nguyen H.T."/>
            <person name="Wing R.A."/>
            <person name="Cregan P."/>
            <person name="Specht J."/>
            <person name="Grimwood J."/>
            <person name="Rokhsar D."/>
            <person name="Stacey G."/>
            <person name="Shoemaker R.C."/>
            <person name="Jackson S.A."/>
        </authorList>
    </citation>
    <scope>NUCLEOTIDE SEQUENCE [LARGE SCALE GENOMIC DNA]</scope>
    <source>
        <strain evidence="3">cv. Williams 82</strain>
        <tissue evidence="2">Callus</tissue>
    </source>
</reference>
<keyword evidence="1" id="KW-0732">Signal</keyword>
<sequence length="110" mass="12520">MDLFFFFTPLWFCVCLFPFLCGEKIAHLKKKNIIKKQRVKQKYQSSCFGSNGCGGWVSRYDDPEDGGGTADDGSDNDGRWCGSDKNRRVKLVLNPTTIPQKMVIKNCMKI</sequence>
<dbReference type="InParanoid" id="A0A0R0KAA0"/>
<reference evidence="3" key="2">
    <citation type="submission" date="2018-02" db="UniProtKB">
        <authorList>
            <consortium name="EnsemblPlants"/>
        </authorList>
    </citation>
    <scope>IDENTIFICATION</scope>
    <source>
        <strain evidence="3">Williams 82</strain>
    </source>
</reference>